<evidence type="ECO:0000313" key="1">
    <source>
        <dbReference type="EMBL" id="KER01915.1"/>
    </source>
</evidence>
<protein>
    <submittedName>
        <fullName evidence="1">Uncharacterized protein</fullName>
    </submittedName>
</protein>
<dbReference type="Proteomes" id="UP000028002">
    <property type="component" value="Unassembled WGS sequence"/>
</dbReference>
<dbReference type="EMBL" id="JGVH01000066">
    <property type="protein sequence ID" value="KER01915.1"/>
    <property type="molecule type" value="Genomic_DNA"/>
</dbReference>
<gene>
    <name evidence="1" type="ORF">MEG1DRAFT_03498</name>
</gene>
<comment type="caution">
    <text evidence="1">The sequence shown here is derived from an EMBL/GenBank/DDBJ whole genome shotgun (WGS) entry which is preliminary data.</text>
</comment>
<sequence length="113" mass="12542">MNIRKIVLITVALTLTPTAIAKKLDRIDGTVEMLKAPNTNGDCYGKIATPTHTQGFRWVCTINGGSTLLSLLQTAYTSHEIVTISIAGIEEYSRLFWVELHHKCLSNPAYCNY</sequence>
<name>A0A081RTB2_PHOTE</name>
<proteinExistence type="predicted"/>
<dbReference type="AlphaFoldDB" id="A0A081RTB2"/>
<reference evidence="1 2" key="1">
    <citation type="submission" date="2014-03" db="EMBL/GenBank/DDBJ databases">
        <title>Draft Genome of Photorhabdus temperata Meg1.</title>
        <authorList>
            <person name="Hurst S.G.IV."/>
            <person name="Morris K."/>
            <person name="Thomas K."/>
            <person name="Tisa L.S."/>
        </authorList>
    </citation>
    <scope>NUCLEOTIDE SEQUENCE [LARGE SCALE GENOMIC DNA]</scope>
    <source>
        <strain evidence="1 2">Meg1</strain>
    </source>
</reference>
<organism evidence="1 2">
    <name type="scientific">Photorhabdus temperata subsp. temperata Meg1</name>
    <dbReference type="NCBI Taxonomy" id="1393735"/>
    <lineage>
        <taxon>Bacteria</taxon>
        <taxon>Pseudomonadati</taxon>
        <taxon>Pseudomonadota</taxon>
        <taxon>Gammaproteobacteria</taxon>
        <taxon>Enterobacterales</taxon>
        <taxon>Morganellaceae</taxon>
        <taxon>Photorhabdus</taxon>
    </lineage>
</organism>
<accession>A0A081RTB2</accession>
<evidence type="ECO:0000313" key="2">
    <source>
        <dbReference type="Proteomes" id="UP000028002"/>
    </source>
</evidence>